<comment type="caution">
    <text evidence="2">The sequence shown here is derived from an EMBL/GenBank/DDBJ whole genome shotgun (WGS) entry which is preliminary data.</text>
</comment>
<accession>J9D9K0</accession>
<organism evidence="2 3">
    <name type="scientific">Edhazardia aedis (strain USNM 41457)</name>
    <name type="common">Microsporidian parasite</name>
    <dbReference type="NCBI Taxonomy" id="1003232"/>
    <lineage>
        <taxon>Eukaryota</taxon>
        <taxon>Fungi</taxon>
        <taxon>Fungi incertae sedis</taxon>
        <taxon>Microsporidia</taxon>
        <taxon>Edhazardia</taxon>
    </lineage>
</organism>
<evidence type="ECO:0000313" key="2">
    <source>
        <dbReference type="EMBL" id="EJW04446.1"/>
    </source>
</evidence>
<dbReference type="AlphaFoldDB" id="J9D9K0"/>
<name>J9D9K0_EDHAE</name>
<evidence type="ECO:0000256" key="1">
    <source>
        <dbReference type="SAM" id="Coils"/>
    </source>
</evidence>
<dbReference type="Gene3D" id="1.10.287.1490">
    <property type="match status" value="1"/>
</dbReference>
<dbReference type="EMBL" id="AFBI03000018">
    <property type="protein sequence ID" value="EJW04446.1"/>
    <property type="molecule type" value="Genomic_DNA"/>
</dbReference>
<dbReference type="InParanoid" id="J9D9K0"/>
<keyword evidence="3" id="KW-1185">Reference proteome</keyword>
<dbReference type="Proteomes" id="UP000003163">
    <property type="component" value="Unassembled WGS sequence"/>
</dbReference>
<feature type="coiled-coil region" evidence="1">
    <location>
        <begin position="104"/>
        <end position="131"/>
    </location>
</feature>
<keyword evidence="1" id="KW-0175">Coiled coil</keyword>
<reference evidence="2 3" key="1">
    <citation type="submission" date="2011-08" db="EMBL/GenBank/DDBJ databases">
        <authorList>
            <person name="Liu Z.J."/>
            <person name="Shi F.L."/>
            <person name="Lu J.Q."/>
            <person name="Li M."/>
            <person name="Wang Z.L."/>
        </authorList>
    </citation>
    <scope>NUCLEOTIDE SEQUENCE [LARGE SCALE GENOMIC DNA]</scope>
    <source>
        <strain evidence="2 3">USNM 41457</strain>
    </source>
</reference>
<protein>
    <submittedName>
        <fullName evidence="2">Uncharacterized protein</fullName>
    </submittedName>
</protein>
<proteinExistence type="predicted"/>
<gene>
    <name evidence="2" type="ORF">EDEG_01316</name>
</gene>
<dbReference type="HOGENOM" id="CLU_1927560_0_0_1"/>
<dbReference type="VEuPathDB" id="MicrosporidiaDB:EDEG_01316"/>
<sequence length="131" mass="15235">MLFYNNFSKILKIFITISKCSSVGYERRMIESKISNLQARIDDINYQMNSPDLSFNKFGSIERDLQKYYAELRNCDNGKGNGNTNIMAKILDLETTRDDMHATLKRLRSQAARLEACIQEENAKLNKLREE</sequence>
<reference evidence="3" key="2">
    <citation type="submission" date="2015-07" db="EMBL/GenBank/DDBJ databases">
        <title>Contrasting host-pathogen interactions and genome evolution in two generalist and specialist microsporidian pathogens of mosquitoes.</title>
        <authorList>
            <consortium name="The Broad Institute Genomics Platform"/>
            <consortium name="The Broad Institute Genome Sequencing Center for Infectious Disease"/>
            <person name="Cuomo C.A."/>
            <person name="Sanscrainte N.D."/>
            <person name="Goldberg J.M."/>
            <person name="Heiman D."/>
            <person name="Young S."/>
            <person name="Zeng Q."/>
            <person name="Becnel J.J."/>
            <person name="Birren B.W."/>
        </authorList>
    </citation>
    <scope>NUCLEOTIDE SEQUENCE [LARGE SCALE GENOMIC DNA]</scope>
    <source>
        <strain evidence="3">USNM 41457</strain>
    </source>
</reference>
<evidence type="ECO:0000313" key="3">
    <source>
        <dbReference type="Proteomes" id="UP000003163"/>
    </source>
</evidence>